<sequence>MLVKCKCKKDSFQNIFEFMNYTEFVLGQKFSYKKKDLSKYYFHAYCVLLNDMLKTHSGSLHQYAKLRHNIDLDSDIKLSIKKIKNKLILGNKVDYRFVLVSQLLHALELLNINTLKEEDKSVVAKKLCFSKKNFALALEYAKDHGRIKNERILKSFVEHVNFKDSHNKYKQTKVKHIGICANMSCGKSTFVNALLGNDFLPARNEATTACITSVYDYDNAKNMIGVAVKNDHIYAIGDNMDTVTINKWNSEADHMILESDLDNISNNNIVVAVHDTPGINNSGNDNHRKITMNFLSQNKMDAIIYVANAEQLGTTDEEKLLKDLLKLGAPFTIFVLNKADSIDTEKESMKKIIEDFRKQIVDIGYNKDSKIFPISSKAARLFKMALKGDADKFSASERASFGSLFEYFIENTDLTKTGFKCSCDDDTEITVGREVFSKNDIKKALNNSGLTVLENEIEKLLGGTK</sequence>
<protein>
    <submittedName>
        <fullName evidence="6">Dynamin family protein</fullName>
    </submittedName>
</protein>
<reference evidence="6 7" key="1">
    <citation type="journal article" date="2017" name="Genome Biol. Evol.">
        <title>Comparative Genomic Analysis Identifies a Campylobacter Clade Deficient in Selenium Metabolism.</title>
        <authorList>
            <person name="Miller W.G."/>
            <person name="Yee E."/>
            <person name="Lopes B.S."/>
            <person name="Chapman M.H."/>
            <person name="Huynh S."/>
            <person name="Bono J.L."/>
            <person name="Parker C.T."/>
            <person name="Strachan N.J.C."/>
            <person name="Forbes K.J."/>
        </authorList>
    </citation>
    <scope>NUCLEOTIDE SEQUENCE [LARGE SCALE GENOMIC DNA]</scope>
    <source>
        <strain evidence="6 7">NCTC 13003</strain>
    </source>
</reference>
<dbReference type="InterPro" id="IPR045063">
    <property type="entry name" value="Dynamin_N"/>
</dbReference>
<dbReference type="SUPFAM" id="SSF52540">
    <property type="entry name" value="P-loop containing nucleoside triphosphate hydrolases"/>
    <property type="match status" value="1"/>
</dbReference>
<evidence type="ECO:0000313" key="6">
    <source>
        <dbReference type="EMBL" id="ARQ98963.1"/>
    </source>
</evidence>
<dbReference type="InterPro" id="IPR027417">
    <property type="entry name" value="P-loop_NTPase"/>
</dbReference>
<accession>A0A1X9SRV7</accession>
<gene>
    <name evidence="6" type="ORF">CIGN_0668</name>
</gene>
<dbReference type="Pfam" id="PF00350">
    <property type="entry name" value="Dynamin_N"/>
    <property type="match status" value="1"/>
</dbReference>
<dbReference type="Gene3D" id="3.40.50.300">
    <property type="entry name" value="P-loop containing nucleotide triphosphate hydrolases"/>
    <property type="match status" value="1"/>
</dbReference>
<evidence type="ECO:0000313" key="7">
    <source>
        <dbReference type="Proteomes" id="UP000194309"/>
    </source>
</evidence>
<dbReference type="Proteomes" id="UP000194309">
    <property type="component" value="Chromosome"/>
</dbReference>
<dbReference type="AlphaFoldDB" id="A0A1X9SRV7"/>
<dbReference type="GO" id="GO:0016020">
    <property type="term" value="C:membrane"/>
    <property type="evidence" value="ECO:0007669"/>
    <property type="project" value="UniProtKB-SubCell"/>
</dbReference>
<dbReference type="PANTHER" id="PTHR10465">
    <property type="entry name" value="TRANSMEMBRANE GTPASE FZO1"/>
    <property type="match status" value="1"/>
</dbReference>
<evidence type="ECO:0000256" key="3">
    <source>
        <dbReference type="ARBA" id="ARBA00022801"/>
    </source>
</evidence>
<keyword evidence="3" id="KW-0378">Hydrolase</keyword>
<evidence type="ECO:0000256" key="5">
    <source>
        <dbReference type="ARBA" id="ARBA00023136"/>
    </source>
</evidence>
<evidence type="ECO:0000256" key="4">
    <source>
        <dbReference type="ARBA" id="ARBA00023134"/>
    </source>
</evidence>
<comment type="subcellular location">
    <subcellularLocation>
        <location evidence="1">Membrane</location>
    </subcellularLocation>
</comment>
<name>A0A1X9SRV7_9BACT</name>
<dbReference type="OrthoDB" id="5409226at2"/>
<accession>A0A381D986</accession>
<proteinExistence type="predicted"/>
<organism evidence="6 7">
    <name type="scientific">Campylobacter devanensis</name>
    <dbReference type="NCBI Taxonomy" id="3161138"/>
    <lineage>
        <taxon>Bacteria</taxon>
        <taxon>Pseudomonadati</taxon>
        <taxon>Campylobacterota</taxon>
        <taxon>Epsilonproteobacteria</taxon>
        <taxon>Campylobacterales</taxon>
        <taxon>Campylobacteraceae</taxon>
        <taxon>Campylobacter</taxon>
    </lineage>
</organism>
<dbReference type="GO" id="GO:0008053">
    <property type="term" value="P:mitochondrial fusion"/>
    <property type="evidence" value="ECO:0007669"/>
    <property type="project" value="TreeGrafter"/>
</dbReference>
<dbReference type="KEGG" id="cdev:CIGN_0668"/>
<keyword evidence="5" id="KW-0472">Membrane</keyword>
<dbReference type="STRING" id="1660064.CIGN_0668"/>
<dbReference type="GO" id="GO:0003924">
    <property type="term" value="F:GTPase activity"/>
    <property type="evidence" value="ECO:0007669"/>
    <property type="project" value="InterPro"/>
</dbReference>
<evidence type="ECO:0000256" key="2">
    <source>
        <dbReference type="ARBA" id="ARBA00022741"/>
    </source>
</evidence>
<keyword evidence="4" id="KW-0342">GTP-binding</keyword>
<dbReference type="InterPro" id="IPR027094">
    <property type="entry name" value="Mitofusin_fam"/>
</dbReference>
<dbReference type="EMBL" id="CP018788">
    <property type="protein sequence ID" value="ARQ98963.1"/>
    <property type="molecule type" value="Genomic_DNA"/>
</dbReference>
<dbReference type="PANTHER" id="PTHR10465:SF0">
    <property type="entry name" value="SARCALUMENIN"/>
    <property type="match status" value="1"/>
</dbReference>
<dbReference type="GO" id="GO:0005525">
    <property type="term" value="F:GTP binding"/>
    <property type="evidence" value="ECO:0007669"/>
    <property type="project" value="UniProtKB-KW"/>
</dbReference>
<evidence type="ECO:0000256" key="1">
    <source>
        <dbReference type="ARBA" id="ARBA00004370"/>
    </source>
</evidence>
<keyword evidence="7" id="KW-1185">Reference proteome</keyword>
<keyword evidence="2" id="KW-0547">Nucleotide-binding</keyword>